<reference evidence="14 15" key="1">
    <citation type="submission" date="2024-08" db="EMBL/GenBank/DDBJ databases">
        <title>Insights into the chromosomal genome structure of Flemingia macrophylla.</title>
        <authorList>
            <person name="Ding Y."/>
            <person name="Zhao Y."/>
            <person name="Bi W."/>
            <person name="Wu M."/>
            <person name="Zhao G."/>
            <person name="Gong Y."/>
            <person name="Li W."/>
            <person name="Zhang P."/>
        </authorList>
    </citation>
    <scope>NUCLEOTIDE SEQUENCE [LARGE SCALE GENOMIC DNA]</scope>
    <source>
        <strain evidence="14">DYQJB</strain>
        <tissue evidence="14">Leaf</tissue>
    </source>
</reference>
<dbReference type="SUPFAM" id="SSF51126">
    <property type="entry name" value="Pectin lyase-like"/>
    <property type="match status" value="1"/>
</dbReference>
<comment type="similarity">
    <text evidence="4 12">Belongs to the polysaccharide lyase 1 family.</text>
</comment>
<dbReference type="Proteomes" id="UP001603857">
    <property type="component" value="Unassembled WGS sequence"/>
</dbReference>
<keyword evidence="7 12" id="KW-0479">Metal-binding</keyword>
<evidence type="ECO:0000313" key="14">
    <source>
        <dbReference type="EMBL" id="KAL2340810.1"/>
    </source>
</evidence>
<dbReference type="Gene3D" id="2.160.20.10">
    <property type="entry name" value="Single-stranded right-handed beta-helix, Pectin lyase-like"/>
    <property type="match status" value="1"/>
</dbReference>
<proteinExistence type="inferred from homology"/>
<protein>
    <recommendedName>
        <fullName evidence="5 12">Pectate lyase</fullName>
        <ecNumber evidence="5 12">4.2.2.2</ecNumber>
    </recommendedName>
</protein>
<dbReference type="PRINTS" id="PR00807">
    <property type="entry name" value="AMBALLERGEN"/>
</dbReference>
<evidence type="ECO:0000256" key="1">
    <source>
        <dbReference type="ARBA" id="ARBA00000695"/>
    </source>
</evidence>
<dbReference type="InterPro" id="IPR002022">
    <property type="entry name" value="Pec_lyase"/>
</dbReference>
<evidence type="ECO:0000256" key="2">
    <source>
        <dbReference type="ARBA" id="ARBA00004191"/>
    </source>
</evidence>
<evidence type="ECO:0000256" key="10">
    <source>
        <dbReference type="ARBA" id="ARBA00023180"/>
    </source>
</evidence>
<comment type="subcellular location">
    <subcellularLocation>
        <location evidence="2">Secreted</location>
        <location evidence="2">Cell wall</location>
    </subcellularLocation>
</comment>
<gene>
    <name evidence="14" type="ORF">Fmac_008750</name>
</gene>
<dbReference type="InterPro" id="IPR012334">
    <property type="entry name" value="Pectin_lyas_fold"/>
</dbReference>
<evidence type="ECO:0000256" key="12">
    <source>
        <dbReference type="RuleBase" id="RU361123"/>
    </source>
</evidence>
<feature type="domain" description="Pectate lyase" evidence="13">
    <location>
        <begin position="199"/>
        <end position="396"/>
    </location>
</feature>
<dbReference type="PANTHER" id="PTHR31683:SF69">
    <property type="entry name" value="PECTATE LYASE 7-RELATED"/>
    <property type="match status" value="1"/>
</dbReference>
<dbReference type="InterPro" id="IPR045032">
    <property type="entry name" value="PEL"/>
</dbReference>
<evidence type="ECO:0000256" key="9">
    <source>
        <dbReference type="ARBA" id="ARBA00022837"/>
    </source>
</evidence>
<evidence type="ECO:0000256" key="6">
    <source>
        <dbReference type="ARBA" id="ARBA00022512"/>
    </source>
</evidence>
<keyword evidence="9 12" id="KW-0106">Calcium</keyword>
<dbReference type="AlphaFoldDB" id="A0ABD1MYA9"/>
<evidence type="ECO:0000313" key="15">
    <source>
        <dbReference type="Proteomes" id="UP001603857"/>
    </source>
</evidence>
<comment type="cofactor">
    <cofactor evidence="12">
        <name>Ca(2+)</name>
        <dbReference type="ChEBI" id="CHEBI:29108"/>
    </cofactor>
    <text evidence="12">Binds 1 Ca(2+) ion. Required for its activity.</text>
</comment>
<accession>A0ABD1MYA9</accession>
<comment type="pathway">
    <text evidence="3 12">Glycan metabolism; pectin degradation; 2-dehydro-3-deoxy-D-gluconate from pectin: step 2/5.</text>
</comment>
<dbReference type="EC" id="4.2.2.2" evidence="5 12"/>
<keyword evidence="8" id="KW-0732">Signal</keyword>
<keyword evidence="6" id="KW-0964">Secreted</keyword>
<organism evidence="14 15">
    <name type="scientific">Flemingia macrophylla</name>
    <dbReference type="NCBI Taxonomy" id="520843"/>
    <lineage>
        <taxon>Eukaryota</taxon>
        <taxon>Viridiplantae</taxon>
        <taxon>Streptophyta</taxon>
        <taxon>Embryophyta</taxon>
        <taxon>Tracheophyta</taxon>
        <taxon>Spermatophyta</taxon>
        <taxon>Magnoliopsida</taxon>
        <taxon>eudicotyledons</taxon>
        <taxon>Gunneridae</taxon>
        <taxon>Pentapetalae</taxon>
        <taxon>rosids</taxon>
        <taxon>fabids</taxon>
        <taxon>Fabales</taxon>
        <taxon>Fabaceae</taxon>
        <taxon>Papilionoideae</taxon>
        <taxon>50 kb inversion clade</taxon>
        <taxon>NPAAA clade</taxon>
        <taxon>indigoferoid/millettioid clade</taxon>
        <taxon>Phaseoleae</taxon>
        <taxon>Flemingia</taxon>
    </lineage>
</organism>
<dbReference type="Pfam" id="PF00544">
    <property type="entry name" value="Pectate_lyase_4"/>
    <property type="match status" value="1"/>
</dbReference>
<evidence type="ECO:0000256" key="8">
    <source>
        <dbReference type="ARBA" id="ARBA00022729"/>
    </source>
</evidence>
<keyword evidence="6" id="KW-0134">Cell wall</keyword>
<keyword evidence="10" id="KW-0325">Glycoprotein</keyword>
<dbReference type="PANTHER" id="PTHR31683">
    <property type="entry name" value="PECTATE LYASE 18-RELATED"/>
    <property type="match status" value="1"/>
</dbReference>
<evidence type="ECO:0000256" key="3">
    <source>
        <dbReference type="ARBA" id="ARBA00005220"/>
    </source>
</evidence>
<dbReference type="InterPro" id="IPR011050">
    <property type="entry name" value="Pectin_lyase_fold/virulence"/>
</dbReference>
<evidence type="ECO:0000256" key="11">
    <source>
        <dbReference type="ARBA" id="ARBA00023239"/>
    </source>
</evidence>
<comment type="catalytic activity">
    <reaction evidence="1 12">
        <text>Eliminative cleavage of (1-&gt;4)-alpha-D-galacturonan to give oligosaccharides with 4-deoxy-alpha-D-galact-4-enuronosyl groups at their non-reducing ends.</text>
        <dbReference type="EC" id="4.2.2.2"/>
    </reaction>
</comment>
<dbReference type="GO" id="GO:0046872">
    <property type="term" value="F:metal ion binding"/>
    <property type="evidence" value="ECO:0007669"/>
    <property type="project" value="UniProtKB-KW"/>
</dbReference>
<keyword evidence="15" id="KW-1185">Reference proteome</keyword>
<dbReference type="InterPro" id="IPR007524">
    <property type="entry name" value="Pec_lyase_N"/>
</dbReference>
<sequence>MEVGLCKGLCGGGVTDEHVGINEELWRRRGGELCGVEKGGEGEEEKCHMDHVWHKRLLEAREAANRAYHPDPMKVTEEFNAHVIRHTNMHVLCLISILINWSMEGSNSTTRRRLLKYDGPCEATNPIDQCWRCDPHWEKNRKRLADCVLGFAKGTTGGKDGKIYVVSDPSDNDLVNPKPGTLRHAVIQKEPLWITFAGNMKIRLMAELMLTDDKTIDSRGANVHICDGAQITLQFVKNIIIHGLHIHNIKSCSGGLIRDSLSHFGIRETSDGDGISVFGSTNVWIDHVSMTQCEDGLIDVVSASTAVTISNCHFAKHNDVLLFGATDTFSGDKVMQVTLAFNHFGKGLVQRMPRCRWGFVHIVNNDYTHWLMYAVGGSQKPTIISQGNRFVAPNIQAAKEVTKREYTPESVWQSWDWRSEGDLMENGAFFVESGKKVTGPKTDIKAMPAEKVALLTRFAGPIKCQVNKPC</sequence>
<dbReference type="EMBL" id="JBGMDY010000003">
    <property type="protein sequence ID" value="KAL2340810.1"/>
    <property type="molecule type" value="Genomic_DNA"/>
</dbReference>
<evidence type="ECO:0000256" key="7">
    <source>
        <dbReference type="ARBA" id="ARBA00022723"/>
    </source>
</evidence>
<evidence type="ECO:0000259" key="13">
    <source>
        <dbReference type="SMART" id="SM00656"/>
    </source>
</evidence>
<dbReference type="SMART" id="SM00656">
    <property type="entry name" value="Amb_all"/>
    <property type="match status" value="1"/>
</dbReference>
<comment type="caution">
    <text evidence="14">The sequence shown here is derived from an EMBL/GenBank/DDBJ whole genome shotgun (WGS) entry which is preliminary data.</text>
</comment>
<evidence type="ECO:0000256" key="5">
    <source>
        <dbReference type="ARBA" id="ARBA00012272"/>
    </source>
</evidence>
<dbReference type="InterPro" id="IPR018082">
    <property type="entry name" value="AmbAllergen"/>
</dbReference>
<evidence type="ECO:0000256" key="4">
    <source>
        <dbReference type="ARBA" id="ARBA00010980"/>
    </source>
</evidence>
<dbReference type="GO" id="GO:0030570">
    <property type="term" value="F:pectate lyase activity"/>
    <property type="evidence" value="ECO:0007669"/>
    <property type="project" value="UniProtKB-EC"/>
</dbReference>
<name>A0ABD1MYA9_9FABA</name>
<keyword evidence="11 12" id="KW-0456">Lyase</keyword>
<dbReference type="Pfam" id="PF04431">
    <property type="entry name" value="Pec_lyase_N"/>
    <property type="match status" value="1"/>
</dbReference>